<dbReference type="Proteomes" id="UP000279594">
    <property type="component" value="Chromosome"/>
</dbReference>
<keyword evidence="1" id="KW-0472">Membrane</keyword>
<feature type="signal peptide" evidence="2">
    <location>
        <begin position="1"/>
        <end position="24"/>
    </location>
</feature>
<accession>A0A3G2EA67</accession>
<keyword evidence="4" id="KW-1185">Reference proteome</keyword>
<dbReference type="RefSeq" id="WP_121669900.1">
    <property type="nucleotide sequence ID" value="NZ_CP033019.1"/>
</dbReference>
<feature type="transmembrane region" description="Helical" evidence="1">
    <location>
        <begin position="69"/>
        <end position="88"/>
    </location>
</feature>
<sequence>MSATLTKKTAAVAALCLLALPAMAHPGHGDSVGFLAGFAHPFTGIDHLLAMLGVGLWGGQQRRGWGQPATFLGMMLLGALAGMAGLTVPGLETGIAATVALVGLAIALALALPNWLGLGLVGMFALAHGNAHGQELPAGSAACGFMLASAMLLCVGRVVGQVLAERVLRVAGVALTAAGVVLMGVA</sequence>
<organism evidence="3 4">
    <name type="scientific">Janthinobacterium agaricidamnosum</name>
    <dbReference type="NCBI Taxonomy" id="55508"/>
    <lineage>
        <taxon>Bacteria</taxon>
        <taxon>Pseudomonadati</taxon>
        <taxon>Pseudomonadota</taxon>
        <taxon>Betaproteobacteria</taxon>
        <taxon>Burkholderiales</taxon>
        <taxon>Oxalobacteraceae</taxon>
        <taxon>Janthinobacterium</taxon>
    </lineage>
</organism>
<feature type="transmembrane region" description="Helical" evidence="1">
    <location>
        <begin position="34"/>
        <end position="57"/>
    </location>
</feature>
<dbReference type="InterPro" id="IPR007038">
    <property type="entry name" value="HupE_UreJ"/>
</dbReference>
<feature type="transmembrane region" description="Helical" evidence="1">
    <location>
        <begin position="94"/>
        <end position="127"/>
    </location>
</feature>
<protein>
    <submittedName>
        <fullName evidence="3">HupE-UreJ family metal transporter</fullName>
    </submittedName>
</protein>
<proteinExistence type="predicted"/>
<feature type="transmembrane region" description="Helical" evidence="1">
    <location>
        <begin position="166"/>
        <end position="185"/>
    </location>
</feature>
<reference evidence="3 4" key="1">
    <citation type="submission" date="2018-10" db="EMBL/GenBank/DDBJ databases">
        <title>Effects of UV and annual dynamics of microbial communities in freshwater RAS systems.</title>
        <authorList>
            <person name="Bekkelund A.K."/>
            <person name="Hansen B.R."/>
            <person name="Stokken H."/>
            <person name="Eriksen B.F."/>
            <person name="Kashulin N.A."/>
        </authorList>
    </citation>
    <scope>NUCLEOTIDE SEQUENCE [LARGE SCALE GENOMIC DNA]</scope>
    <source>
        <strain evidence="3 4">BHSEK</strain>
    </source>
</reference>
<keyword evidence="1" id="KW-1133">Transmembrane helix</keyword>
<dbReference type="EMBL" id="CP033019">
    <property type="protein sequence ID" value="AYM77218.1"/>
    <property type="molecule type" value="Genomic_DNA"/>
</dbReference>
<evidence type="ECO:0000256" key="1">
    <source>
        <dbReference type="SAM" id="Phobius"/>
    </source>
</evidence>
<feature type="transmembrane region" description="Helical" evidence="1">
    <location>
        <begin position="139"/>
        <end position="160"/>
    </location>
</feature>
<dbReference type="Pfam" id="PF04955">
    <property type="entry name" value="HupE_UreJ"/>
    <property type="match status" value="1"/>
</dbReference>
<feature type="chain" id="PRO_5018192999" evidence="2">
    <location>
        <begin position="25"/>
        <end position="186"/>
    </location>
</feature>
<keyword evidence="1" id="KW-0812">Transmembrane</keyword>
<dbReference type="AlphaFoldDB" id="A0A3G2EA67"/>
<evidence type="ECO:0000313" key="3">
    <source>
        <dbReference type="EMBL" id="AYM77218.1"/>
    </source>
</evidence>
<gene>
    <name evidence="3" type="ORF">D9M09_16500</name>
</gene>
<evidence type="ECO:0000256" key="2">
    <source>
        <dbReference type="SAM" id="SignalP"/>
    </source>
</evidence>
<dbReference type="PIRSF" id="PIRSF016919">
    <property type="entry name" value="HupE_UreJ"/>
    <property type="match status" value="1"/>
</dbReference>
<evidence type="ECO:0000313" key="4">
    <source>
        <dbReference type="Proteomes" id="UP000279594"/>
    </source>
</evidence>
<name>A0A3G2EA67_9BURK</name>
<keyword evidence="2" id="KW-0732">Signal</keyword>